<dbReference type="Pfam" id="PF12796">
    <property type="entry name" value="Ank_2"/>
    <property type="match status" value="1"/>
</dbReference>
<dbReference type="SMART" id="SM00248">
    <property type="entry name" value="ANK"/>
    <property type="match status" value="4"/>
</dbReference>
<gene>
    <name evidence="3" type="ORF">PG996_003850</name>
</gene>
<reference evidence="3 4" key="1">
    <citation type="submission" date="2023-01" db="EMBL/GenBank/DDBJ databases">
        <title>Analysis of 21 Apiospora genomes using comparative genomics revels a genus with tremendous synthesis potential of carbohydrate active enzymes and secondary metabolites.</title>
        <authorList>
            <person name="Sorensen T."/>
        </authorList>
    </citation>
    <scope>NUCLEOTIDE SEQUENCE [LARGE SCALE GENOMIC DNA]</scope>
    <source>
        <strain evidence="3 4">CBS 83171</strain>
    </source>
</reference>
<dbReference type="EMBL" id="JAQQWM010000002">
    <property type="protein sequence ID" value="KAK8077680.1"/>
    <property type="molecule type" value="Genomic_DNA"/>
</dbReference>
<protein>
    <recommendedName>
        <fullName evidence="5">F-box domain-containing protein</fullName>
    </recommendedName>
</protein>
<comment type="caution">
    <text evidence="3">The sequence shown here is derived from an EMBL/GenBank/DDBJ whole genome shotgun (WGS) entry which is preliminary data.</text>
</comment>
<organism evidence="3 4">
    <name type="scientific">Apiospora saccharicola</name>
    <dbReference type="NCBI Taxonomy" id="335842"/>
    <lineage>
        <taxon>Eukaryota</taxon>
        <taxon>Fungi</taxon>
        <taxon>Dikarya</taxon>
        <taxon>Ascomycota</taxon>
        <taxon>Pezizomycotina</taxon>
        <taxon>Sordariomycetes</taxon>
        <taxon>Xylariomycetidae</taxon>
        <taxon>Amphisphaeriales</taxon>
        <taxon>Apiosporaceae</taxon>
        <taxon>Apiospora</taxon>
    </lineage>
</organism>
<dbReference type="Pfam" id="PF13637">
    <property type="entry name" value="Ank_4"/>
    <property type="match status" value="1"/>
</dbReference>
<keyword evidence="1" id="KW-0677">Repeat</keyword>
<evidence type="ECO:0000313" key="4">
    <source>
        <dbReference type="Proteomes" id="UP001446871"/>
    </source>
</evidence>
<dbReference type="PRINTS" id="PR01415">
    <property type="entry name" value="ANKYRIN"/>
</dbReference>
<sequence>MQLLELPLDVFKNIVLFMVQEQGLRKSMSARLVCRTFANEVLDAVISTRAIDEIAESPLSLHRVERHYNVIARYLHHRVRTDGPDTHPWITTIRESCDLLLKHAVSSVDPDPKQMERTQFSACLCLAVNSSSTVLPVLWGQERNEKTQFEGGTWENALAIASSMGDLTLVESLNRGTDPPSFFGRPSWAAAAFGHLDVLQFFLKQGALPYEPNFHHVTDLVLGETPLGAAAYMGHDDIVQLYLNPPYFCPGVQNEEAKALFAAAEGNQPRTLRTLLEHRQRTQPPPDLLGMLDAALLWSSKRGAPDATRVLLEHGAHPNETDKSPRSCLQHAAIAGDAATVRLLLDAGASLEASAYICKRTVPRLNDRWRKKYKDALTEAKRRNYLAVVRVIEEKQREIGGETKAAAEE</sequence>
<dbReference type="Proteomes" id="UP001446871">
    <property type="component" value="Unassembled WGS sequence"/>
</dbReference>
<dbReference type="SUPFAM" id="SSF48403">
    <property type="entry name" value="Ankyrin repeat"/>
    <property type="match status" value="1"/>
</dbReference>
<keyword evidence="2" id="KW-0040">ANK repeat</keyword>
<evidence type="ECO:0000256" key="2">
    <source>
        <dbReference type="ARBA" id="ARBA00023043"/>
    </source>
</evidence>
<dbReference type="PANTHER" id="PTHR24198">
    <property type="entry name" value="ANKYRIN REPEAT AND PROTEIN KINASE DOMAIN-CONTAINING PROTEIN"/>
    <property type="match status" value="1"/>
</dbReference>
<dbReference type="PANTHER" id="PTHR24198:SF165">
    <property type="entry name" value="ANKYRIN REPEAT-CONTAINING PROTEIN-RELATED"/>
    <property type="match status" value="1"/>
</dbReference>
<evidence type="ECO:0000313" key="3">
    <source>
        <dbReference type="EMBL" id="KAK8077680.1"/>
    </source>
</evidence>
<name>A0ABR1W2G6_9PEZI</name>
<dbReference type="Gene3D" id="1.25.40.20">
    <property type="entry name" value="Ankyrin repeat-containing domain"/>
    <property type="match status" value="1"/>
</dbReference>
<accession>A0ABR1W2G6</accession>
<dbReference type="InterPro" id="IPR036770">
    <property type="entry name" value="Ankyrin_rpt-contain_sf"/>
</dbReference>
<proteinExistence type="predicted"/>
<dbReference type="InterPro" id="IPR002110">
    <property type="entry name" value="Ankyrin_rpt"/>
</dbReference>
<evidence type="ECO:0000256" key="1">
    <source>
        <dbReference type="ARBA" id="ARBA00022737"/>
    </source>
</evidence>
<keyword evidence="4" id="KW-1185">Reference proteome</keyword>
<evidence type="ECO:0008006" key="5">
    <source>
        <dbReference type="Google" id="ProtNLM"/>
    </source>
</evidence>